<dbReference type="GO" id="GO:0022857">
    <property type="term" value="F:transmembrane transporter activity"/>
    <property type="evidence" value="ECO:0007669"/>
    <property type="project" value="InterPro"/>
</dbReference>
<dbReference type="Proteomes" id="UP000183809">
    <property type="component" value="Unassembled WGS sequence"/>
</dbReference>
<organism evidence="5 6">
    <name type="scientific">Diplodia corticola</name>
    <dbReference type="NCBI Taxonomy" id="236234"/>
    <lineage>
        <taxon>Eukaryota</taxon>
        <taxon>Fungi</taxon>
        <taxon>Dikarya</taxon>
        <taxon>Ascomycota</taxon>
        <taxon>Pezizomycotina</taxon>
        <taxon>Dothideomycetes</taxon>
        <taxon>Dothideomycetes incertae sedis</taxon>
        <taxon>Botryosphaeriales</taxon>
        <taxon>Botryosphaeriaceae</taxon>
        <taxon>Diplodia</taxon>
    </lineage>
</organism>
<feature type="domain" description="Major facilitator superfamily (MFS) profile" evidence="4">
    <location>
        <begin position="258"/>
        <end position="449"/>
    </location>
</feature>
<feature type="transmembrane region" description="Helical" evidence="3">
    <location>
        <begin position="93"/>
        <end position="114"/>
    </location>
</feature>
<dbReference type="SUPFAM" id="SSF103473">
    <property type="entry name" value="MFS general substrate transporter"/>
    <property type="match status" value="1"/>
</dbReference>
<proteinExistence type="inferred from homology"/>
<evidence type="ECO:0000313" key="5">
    <source>
        <dbReference type="EMBL" id="OJD30589.1"/>
    </source>
</evidence>
<dbReference type="AlphaFoldDB" id="A0A1J9RSS1"/>
<dbReference type="Pfam" id="PF07690">
    <property type="entry name" value="MFS_1"/>
    <property type="match status" value="1"/>
</dbReference>
<feature type="transmembrane region" description="Helical" evidence="3">
    <location>
        <begin position="156"/>
        <end position="177"/>
    </location>
</feature>
<dbReference type="OrthoDB" id="410267at2759"/>
<feature type="transmembrane region" description="Helical" evidence="3">
    <location>
        <begin position="126"/>
        <end position="144"/>
    </location>
</feature>
<dbReference type="Gene3D" id="1.20.1250.20">
    <property type="entry name" value="MFS general substrate transporter like domains"/>
    <property type="match status" value="2"/>
</dbReference>
<protein>
    <submittedName>
        <fullName evidence="5">Oxalate formate antiporter</fullName>
    </submittedName>
</protein>
<dbReference type="PANTHER" id="PTHR11360">
    <property type="entry name" value="MONOCARBOXYLATE TRANSPORTER"/>
    <property type="match status" value="1"/>
</dbReference>
<gene>
    <name evidence="5" type="ORF">BKCO1_5800046</name>
</gene>
<dbReference type="InterPro" id="IPR011701">
    <property type="entry name" value="MFS"/>
</dbReference>
<sequence>MSDSEGGEYSPLTSRWADETTPLLNTAQLPEHDEHVVTQQLHAEPDDFPEAGFHAWSVVFGSWCAMVAAFGMLNSMGVIHAWLSSHQLSNHSYADIGWIFSTFTFLVYFGSVQIGPVFDTYGLKYTLIPGCVGLVVSVFLFSICQEYWQYMLDWGILGGMSCCLIFTPAIVSIGHWFMKRRALATSLALTAGGIGGIVFPLIILRLESKIGFSRSLQVIGIVCTLLCALAVATIRTRLPLNTKSGASIDILALLREPVYAATTAAIFFLELALFIPVTYVPSYALHAGFAADRAYGFLITLNAASILGRALSGALADAWGRFRVMLLTAAACTFVTLLWLVAGRSAALLAAFAAAFGFASGSIVGVTPVCVAQICRTEDYGKRYGTTYFVVSFGTLVGIPIAGAILETGAGTPNYPGLIVFSAAVFGAGFVCFVVAYGAAVGWDFRVKF</sequence>
<feature type="transmembrane region" description="Helical" evidence="3">
    <location>
        <begin position="53"/>
        <end position="73"/>
    </location>
</feature>
<feature type="transmembrane region" description="Helical" evidence="3">
    <location>
        <begin position="348"/>
        <end position="374"/>
    </location>
</feature>
<accession>A0A1J9RSS1</accession>
<evidence type="ECO:0000313" key="6">
    <source>
        <dbReference type="Proteomes" id="UP000183809"/>
    </source>
</evidence>
<comment type="subcellular location">
    <subcellularLocation>
        <location evidence="1">Membrane</location>
        <topology evidence="1">Multi-pass membrane protein</topology>
    </subcellularLocation>
</comment>
<dbReference type="GeneID" id="31017822"/>
<name>A0A1J9RSS1_9PEZI</name>
<dbReference type="InterPro" id="IPR036259">
    <property type="entry name" value="MFS_trans_sf"/>
</dbReference>
<dbReference type="InterPro" id="IPR050327">
    <property type="entry name" value="Proton-linked_MCT"/>
</dbReference>
<evidence type="ECO:0000256" key="3">
    <source>
        <dbReference type="SAM" id="Phobius"/>
    </source>
</evidence>
<dbReference type="InterPro" id="IPR020846">
    <property type="entry name" value="MFS_dom"/>
</dbReference>
<feature type="transmembrane region" description="Helical" evidence="3">
    <location>
        <begin position="216"/>
        <end position="238"/>
    </location>
</feature>
<feature type="transmembrane region" description="Helical" evidence="3">
    <location>
        <begin position="258"/>
        <end position="282"/>
    </location>
</feature>
<feature type="transmembrane region" description="Helical" evidence="3">
    <location>
        <begin position="322"/>
        <end position="341"/>
    </location>
</feature>
<feature type="transmembrane region" description="Helical" evidence="3">
    <location>
        <begin position="418"/>
        <end position="440"/>
    </location>
</feature>
<comment type="similarity">
    <text evidence="2">Belongs to the major facilitator superfamily. Monocarboxylate porter (TC 2.A.1.13) family.</text>
</comment>
<dbReference type="RefSeq" id="XP_020126849.1">
    <property type="nucleotide sequence ID" value="XM_020277561.1"/>
</dbReference>
<keyword evidence="3" id="KW-0812">Transmembrane</keyword>
<evidence type="ECO:0000256" key="1">
    <source>
        <dbReference type="ARBA" id="ARBA00004141"/>
    </source>
</evidence>
<keyword evidence="3" id="KW-0472">Membrane</keyword>
<dbReference type="PANTHER" id="PTHR11360:SF240">
    <property type="entry name" value="MONOCARBOXYLATE TRANSPORTER (EUROFUNG)-RELATED"/>
    <property type="match status" value="1"/>
</dbReference>
<keyword evidence="3" id="KW-1133">Transmembrane helix</keyword>
<feature type="transmembrane region" description="Helical" evidence="3">
    <location>
        <begin position="183"/>
        <end position="204"/>
    </location>
</feature>
<evidence type="ECO:0000259" key="4">
    <source>
        <dbReference type="PROSITE" id="PS50850"/>
    </source>
</evidence>
<evidence type="ECO:0000256" key="2">
    <source>
        <dbReference type="ARBA" id="ARBA00006727"/>
    </source>
</evidence>
<feature type="transmembrane region" description="Helical" evidence="3">
    <location>
        <begin position="294"/>
        <end position="316"/>
    </location>
</feature>
<dbReference type="PROSITE" id="PS50850">
    <property type="entry name" value="MFS"/>
    <property type="match status" value="1"/>
</dbReference>
<keyword evidence="6" id="KW-1185">Reference proteome</keyword>
<dbReference type="GO" id="GO:0016020">
    <property type="term" value="C:membrane"/>
    <property type="evidence" value="ECO:0007669"/>
    <property type="project" value="UniProtKB-SubCell"/>
</dbReference>
<dbReference type="EMBL" id="MNUE01000058">
    <property type="protein sequence ID" value="OJD30589.1"/>
    <property type="molecule type" value="Genomic_DNA"/>
</dbReference>
<reference evidence="5 6" key="1">
    <citation type="submission" date="2016-10" db="EMBL/GenBank/DDBJ databases">
        <title>Proteomics and genomics reveal pathogen-plant mechanisms compatible with a hemibiotrophic lifestyle of Diplodia corticola.</title>
        <authorList>
            <person name="Fernandes I."/>
            <person name="De Jonge R."/>
            <person name="Van De Peer Y."/>
            <person name="Devreese B."/>
            <person name="Alves A."/>
            <person name="Esteves A.C."/>
        </authorList>
    </citation>
    <scope>NUCLEOTIDE SEQUENCE [LARGE SCALE GENOMIC DNA]</scope>
    <source>
        <strain evidence="5 6">CBS 112549</strain>
    </source>
</reference>
<comment type="caution">
    <text evidence="5">The sequence shown here is derived from an EMBL/GenBank/DDBJ whole genome shotgun (WGS) entry which is preliminary data.</text>
</comment>
<feature type="transmembrane region" description="Helical" evidence="3">
    <location>
        <begin position="386"/>
        <end position="406"/>
    </location>
</feature>